<proteinExistence type="predicted"/>
<reference evidence="2" key="1">
    <citation type="submission" date="2017-10" db="EMBL/GenBank/DDBJ databases">
        <title>Rapid genome shrinkage in a self-fertile nematode reveals novel sperm competition proteins.</title>
        <authorList>
            <person name="Yin D."/>
            <person name="Schwarz E.M."/>
            <person name="Thomas C.G."/>
            <person name="Felde R.L."/>
            <person name="Korf I.F."/>
            <person name="Cutter A.D."/>
            <person name="Schartner C.M."/>
            <person name="Ralston E.J."/>
            <person name="Meyer B.J."/>
            <person name="Haag E.S."/>
        </authorList>
    </citation>
    <scope>NUCLEOTIDE SEQUENCE [LARGE SCALE GENOMIC DNA]</scope>
    <source>
        <strain evidence="2">JU1422</strain>
    </source>
</reference>
<evidence type="ECO:0000313" key="2">
    <source>
        <dbReference type="Proteomes" id="UP000230233"/>
    </source>
</evidence>
<gene>
    <name evidence="1" type="ORF">B9Z55_028496</name>
</gene>
<dbReference type="STRING" id="1611254.A0A2G5SBT0"/>
<keyword evidence="2" id="KW-1185">Reference proteome</keyword>
<dbReference type="OrthoDB" id="10337261at2759"/>
<name>A0A2G5SBT0_9PELO</name>
<comment type="caution">
    <text evidence="1">The sequence shown here is derived from an EMBL/GenBank/DDBJ whole genome shotgun (WGS) entry which is preliminary data.</text>
</comment>
<sequence length="658" mass="75549">MPRKMISVHSIKMKKMNQSVENAITDLLDITECKVEELKKMPPSLLRDEFLHEVPEGVKLLGQSVEEACKDAGRSLRSFVAMIKESEFPTMFQIAKWQRKNMKDALKECGFLNGLLEANPTAALKNMDRLRATVSKTKEDLRRQCRILQDIFAELVSTTRNVIDEQKKREKYLQTREHTDIEVDDNRVEEDDPMFSPYDEPPSKKLKIRFDIPHDYLRPSTSATLAREDQRYPEDMELPNIGGLSTGSSTKNRNVVACQDIEDANVPLRNLQRAYADEQRFLGHFSDMEAEIFGKGSNQFVECANGADFAEKFKSHGSDVPYLVKKLDDKCQIEVLIGEEPIELDYHRLDQLSLSTTRNTNEIKNFFKKAEAKRKVIDTSMINKLKVDDSNFVRHRSIGAHIKAHDVDFGLMERNRKGFGDVTEKNDLLGSAHSLVLARPSSMSSLQFEQNGSAFYYYVCTGKEVMYVKPATIEDVDLYEKKNVVEKDKWIVPEFGDNFCRMEVSAGHMAVLPTGCLWFSFAQEKTIGIKGNFDTIENFPLAWRIAKLASQNVDKTRRYWTLLFNYVEKFFHDKYEGEEYSRDLGFILFEELSQHLGAHTSYKSSRKRKVLNSLGNRLRKDGYPELPILEAPKRGHTLKVESASGRDMIGADDFMDEH</sequence>
<dbReference type="Gene3D" id="2.60.120.650">
    <property type="entry name" value="Cupin"/>
    <property type="match status" value="1"/>
</dbReference>
<protein>
    <recommendedName>
        <fullName evidence="3">JmjC domain-containing protein</fullName>
    </recommendedName>
</protein>
<dbReference type="EMBL" id="PDUG01000024">
    <property type="protein sequence ID" value="PIC12359.1"/>
    <property type="molecule type" value="Genomic_DNA"/>
</dbReference>
<organism evidence="1 2">
    <name type="scientific">Caenorhabditis nigoni</name>
    <dbReference type="NCBI Taxonomy" id="1611254"/>
    <lineage>
        <taxon>Eukaryota</taxon>
        <taxon>Metazoa</taxon>
        <taxon>Ecdysozoa</taxon>
        <taxon>Nematoda</taxon>
        <taxon>Chromadorea</taxon>
        <taxon>Rhabditida</taxon>
        <taxon>Rhabditina</taxon>
        <taxon>Rhabditomorpha</taxon>
        <taxon>Rhabditoidea</taxon>
        <taxon>Rhabditidae</taxon>
        <taxon>Peloderinae</taxon>
        <taxon>Caenorhabditis</taxon>
    </lineage>
</organism>
<evidence type="ECO:0008006" key="3">
    <source>
        <dbReference type="Google" id="ProtNLM"/>
    </source>
</evidence>
<evidence type="ECO:0000313" key="1">
    <source>
        <dbReference type="EMBL" id="PIC12359.1"/>
    </source>
</evidence>
<dbReference type="AlphaFoldDB" id="A0A2G5SBT0"/>
<dbReference type="Proteomes" id="UP000230233">
    <property type="component" value="Unassembled WGS sequence"/>
</dbReference>
<accession>A0A2G5SBT0</accession>